<evidence type="ECO:0000256" key="4">
    <source>
        <dbReference type="ARBA" id="ARBA00023277"/>
    </source>
</evidence>
<dbReference type="GO" id="GO:0030245">
    <property type="term" value="P:cellulose catabolic process"/>
    <property type="evidence" value="ECO:0007669"/>
    <property type="project" value="UniProtKB-KW"/>
</dbReference>
<evidence type="ECO:0000256" key="6">
    <source>
        <dbReference type="ARBA" id="ARBA00023326"/>
    </source>
</evidence>
<dbReference type="InterPro" id="IPR033126">
    <property type="entry name" value="Glyco_hydro_9_Asp/Glu_AS"/>
</dbReference>
<dbReference type="InterPro" id="IPR008928">
    <property type="entry name" value="6-hairpin_glycosidase_sf"/>
</dbReference>
<dbReference type="PANTHER" id="PTHR22298">
    <property type="entry name" value="ENDO-1,4-BETA-GLUCANASE"/>
    <property type="match status" value="1"/>
</dbReference>
<evidence type="ECO:0000259" key="10">
    <source>
        <dbReference type="PROSITE" id="PS51172"/>
    </source>
</evidence>
<dbReference type="PROSITE" id="PS51173">
    <property type="entry name" value="CBM2"/>
    <property type="match status" value="1"/>
</dbReference>
<dbReference type="Gene3D" id="1.50.10.10">
    <property type="match status" value="1"/>
</dbReference>
<organism evidence="12 13">
    <name type="scientific">Acanthopleuribacter pedis</name>
    <dbReference type="NCBI Taxonomy" id="442870"/>
    <lineage>
        <taxon>Bacteria</taxon>
        <taxon>Pseudomonadati</taxon>
        <taxon>Acidobacteriota</taxon>
        <taxon>Holophagae</taxon>
        <taxon>Acanthopleuribacterales</taxon>
        <taxon>Acanthopleuribacteraceae</taxon>
        <taxon>Acanthopleuribacter</taxon>
    </lineage>
</organism>
<dbReference type="Pfam" id="PF00942">
    <property type="entry name" value="CBM_3"/>
    <property type="match status" value="1"/>
</dbReference>
<dbReference type="Pfam" id="PF00553">
    <property type="entry name" value="CBM_2"/>
    <property type="match status" value="1"/>
</dbReference>
<feature type="active site" evidence="7">
    <location>
        <position position="413"/>
    </location>
</feature>
<reference evidence="12" key="1">
    <citation type="submission" date="2021-03" db="EMBL/GenBank/DDBJ databases">
        <authorList>
            <person name="Wang G."/>
        </authorList>
    </citation>
    <scope>NUCLEOTIDE SEQUENCE</scope>
    <source>
        <strain evidence="12">KCTC 12899</strain>
    </source>
</reference>
<keyword evidence="13" id="KW-1185">Reference proteome</keyword>
<dbReference type="Proteomes" id="UP000664417">
    <property type="component" value="Unassembled WGS sequence"/>
</dbReference>
<feature type="active site" evidence="8">
    <location>
        <position position="460"/>
    </location>
</feature>
<dbReference type="InterPro" id="IPR001919">
    <property type="entry name" value="CBD2"/>
</dbReference>
<dbReference type="Pfam" id="PF00759">
    <property type="entry name" value="Glyco_hydro_9"/>
    <property type="match status" value="1"/>
</dbReference>
<dbReference type="SMART" id="SM00637">
    <property type="entry name" value="CBD_II"/>
    <property type="match status" value="1"/>
</dbReference>
<keyword evidence="6 7" id="KW-0624">Polysaccharide degradation</keyword>
<evidence type="ECO:0000256" key="5">
    <source>
        <dbReference type="ARBA" id="ARBA00023295"/>
    </source>
</evidence>
<dbReference type="InterPro" id="IPR008965">
    <property type="entry name" value="CBM2/CBM3_carb-bd_dom_sf"/>
</dbReference>
<keyword evidence="5 7" id="KW-0326">Glycosidase</keyword>
<evidence type="ECO:0000256" key="7">
    <source>
        <dbReference type="PROSITE-ProRule" id="PRU10059"/>
    </source>
</evidence>
<comment type="similarity">
    <text evidence="7 9">Belongs to the glycosyl hydrolase 9 (cellulase E) family.</text>
</comment>
<feature type="domain" description="CBM2" evidence="11">
    <location>
        <begin position="1000"/>
        <end position="1106"/>
    </location>
</feature>
<evidence type="ECO:0000256" key="1">
    <source>
        <dbReference type="ARBA" id="ARBA00000966"/>
    </source>
</evidence>
<keyword evidence="2 7" id="KW-0378">Hydrolase</keyword>
<dbReference type="PROSITE" id="PS51172">
    <property type="entry name" value="CBM3"/>
    <property type="match status" value="1"/>
</dbReference>
<dbReference type="RefSeq" id="WP_207862595.1">
    <property type="nucleotide sequence ID" value="NZ_JAFREP010000040.1"/>
</dbReference>
<dbReference type="PROSITE" id="PS00592">
    <property type="entry name" value="GH9_2"/>
    <property type="match status" value="1"/>
</dbReference>
<feature type="domain" description="CBM3" evidence="10">
    <location>
        <begin position="493"/>
        <end position="654"/>
    </location>
</feature>
<evidence type="ECO:0000256" key="3">
    <source>
        <dbReference type="ARBA" id="ARBA00023001"/>
    </source>
</evidence>
<keyword evidence="3 9" id="KW-0136">Cellulose degradation</keyword>
<dbReference type="InterPro" id="IPR018221">
    <property type="entry name" value="Glyco_hydro_9_His_AS"/>
</dbReference>
<dbReference type="InterPro" id="IPR012291">
    <property type="entry name" value="CBM2_carb-bd_dom_sf"/>
</dbReference>
<dbReference type="GO" id="GO:0030248">
    <property type="term" value="F:cellulose binding"/>
    <property type="evidence" value="ECO:0007669"/>
    <property type="project" value="InterPro"/>
</dbReference>
<dbReference type="EMBL" id="JAFREP010000040">
    <property type="protein sequence ID" value="MBO1322622.1"/>
    <property type="molecule type" value="Genomic_DNA"/>
</dbReference>
<dbReference type="Pfam" id="PF17963">
    <property type="entry name" value="Big_9"/>
    <property type="match status" value="1"/>
</dbReference>
<dbReference type="SUPFAM" id="SSF48208">
    <property type="entry name" value="Six-hairpin glycosidases"/>
    <property type="match status" value="1"/>
</dbReference>
<dbReference type="GO" id="GO:0008810">
    <property type="term" value="F:cellulase activity"/>
    <property type="evidence" value="ECO:0007669"/>
    <property type="project" value="UniProtKB-EC"/>
</dbReference>
<gene>
    <name evidence="12" type="ORF">J3U88_29380</name>
</gene>
<name>A0A8J7U6B7_9BACT</name>
<dbReference type="InterPro" id="IPR001701">
    <property type="entry name" value="Glyco_hydro_9"/>
</dbReference>
<accession>A0A8J7U6B7</accession>
<dbReference type="SUPFAM" id="SSF49384">
    <property type="entry name" value="Carbohydrate-binding domain"/>
    <property type="match status" value="2"/>
</dbReference>
<dbReference type="InterPro" id="IPR012341">
    <property type="entry name" value="6hp_glycosidase-like_sf"/>
</dbReference>
<evidence type="ECO:0000256" key="8">
    <source>
        <dbReference type="PROSITE-ProRule" id="PRU10060"/>
    </source>
</evidence>
<dbReference type="SMART" id="SM01067">
    <property type="entry name" value="CBM_3"/>
    <property type="match status" value="1"/>
</dbReference>
<keyword evidence="4 7" id="KW-0119">Carbohydrate metabolism</keyword>
<evidence type="ECO:0000313" key="13">
    <source>
        <dbReference type="Proteomes" id="UP000664417"/>
    </source>
</evidence>
<evidence type="ECO:0000256" key="2">
    <source>
        <dbReference type="ARBA" id="ARBA00022801"/>
    </source>
</evidence>
<dbReference type="PROSITE" id="PS00698">
    <property type="entry name" value="GH9_3"/>
    <property type="match status" value="1"/>
</dbReference>
<feature type="chain" id="PRO_5035338294" description="Endoglucanase" evidence="9">
    <location>
        <begin position="31"/>
        <end position="1106"/>
    </location>
</feature>
<dbReference type="InterPro" id="IPR036966">
    <property type="entry name" value="CBM3_sf"/>
</dbReference>
<proteinExistence type="inferred from homology"/>
<feature type="signal peptide" evidence="9">
    <location>
        <begin position="1"/>
        <end position="30"/>
    </location>
</feature>
<comment type="caution">
    <text evidence="12">The sequence shown here is derived from an EMBL/GenBank/DDBJ whole genome shotgun (WGS) entry which is preliminary data.</text>
</comment>
<sequence>MSFPQGSLRLSLQALLIALLLFTSAAPALAQGGDTPNYGEALQKSMFFYEAQRSGPLPADNRVSWRGDSGLQDGADVGHDLTGGWYDAGDHVKFGFPMAATTTILAWGLIEYREAYQQTGQYDIALANLKWATDYFIRCHTGPNEFYGQVGNGQADHSWWGSAEVMPMARPAYKVDASCPGSDLTGETAAALAAASMVFREVDAAYADTLQEHARQLYTFADTYRGAYHECITDATAFYRSWSGYQDELVWGALWLHRATGEAAYLNKAKLEYEGLSTEQGQSAKSYRWTHAWDDKSYGSYVLMATLTGESRYKEDAQRWLDYWTVGVNGNRIRTTPGGLAYLDTWGALRYSANTSFMALIYADYLAANQGDATLVDRYHGFAVSQLEYMLGNNPRNSSYLIGYGNNSPTKPHHRTAHGSWNDAINEPVENRHILYGALVGGPDDSDNYSDARDDYIRNEVATDYNAGFTSALARLYLEFGGDPDPNFPPAEPRDDEYFVTAKPNASGRNFIEVAGTLHNRSAWPARNDTNLSYRYFVDLSEIYAAGYTVADVSARTAYNQGSGFSWPNVYDAANHIYYIEVQFDGVAIYPGGQSASKKQVQFRLTLDSTDNVWDNSNDFSYDGIASGGGSFGVKTERIPVYRGGSRVAGIEPAGGCTAGCPPTAEDQSVTAYLGVPVDLTLQAADRDGSVTAYEILSVPSRGELSGNAPNLSYTPGGNTAGSDAFMFRALDNDGLSSAAATVSISLKEHGLTLSSPAADAQFDVGQPVTVRFSKDSPLDVVLWIDGVEQGLVESPATITDLAVGAHTLALSLAGRPTVQQSVQIEVVAPQPRVQFTAPQDGTVINKLETSQVLVRFETVNHTGAVLLSNNGVDLGAVTSPVVVNLVDGENQLTLQLADAPGASDTISVYLTIPDPELRITAPADFQSYPLGEAVTVTFDAAGGDAVAVRLNGDSLGRFPIDAPLTISDGLNLGENLIELELMTATGSTGLTASVTVVVVPPAGGSCRYVIQNVWNTGFVANVEITNDGDTPIEGWNIHWTFTRDRLEHAWNAVIDGEGPGRIDASNLEWNRVIQPGQTVVFGFKGVLGTPNGEPEIPTIQGSVCQ</sequence>
<protein>
    <recommendedName>
        <fullName evidence="9">Endoglucanase</fullName>
        <ecNumber evidence="9">3.2.1.4</ecNumber>
    </recommendedName>
</protein>
<evidence type="ECO:0000256" key="9">
    <source>
        <dbReference type="RuleBase" id="RU361166"/>
    </source>
</evidence>
<comment type="catalytic activity">
    <reaction evidence="1 9">
        <text>Endohydrolysis of (1-&gt;4)-beta-D-glucosidic linkages in cellulose, lichenin and cereal beta-D-glucans.</text>
        <dbReference type="EC" id="3.2.1.4"/>
    </reaction>
</comment>
<keyword evidence="9" id="KW-0732">Signal</keyword>
<dbReference type="Gene3D" id="2.60.40.290">
    <property type="match status" value="1"/>
</dbReference>
<dbReference type="AlphaFoldDB" id="A0A8J7U6B7"/>
<evidence type="ECO:0000313" key="12">
    <source>
        <dbReference type="EMBL" id="MBO1322622.1"/>
    </source>
</evidence>
<dbReference type="EC" id="3.2.1.4" evidence="9"/>
<feature type="active site" evidence="8">
    <location>
        <position position="451"/>
    </location>
</feature>
<dbReference type="FunFam" id="1.50.10.10:FF:000020">
    <property type="entry name" value="Endoglucanase"/>
    <property type="match status" value="1"/>
</dbReference>
<evidence type="ECO:0000259" key="11">
    <source>
        <dbReference type="PROSITE" id="PS51173"/>
    </source>
</evidence>
<dbReference type="Gene3D" id="2.60.40.710">
    <property type="entry name" value="Endoglucanase-like"/>
    <property type="match status" value="1"/>
</dbReference>
<dbReference type="InterPro" id="IPR001956">
    <property type="entry name" value="CBM3"/>
</dbReference>